<feature type="region of interest" description="Disordered" evidence="3">
    <location>
        <begin position="1"/>
        <end position="30"/>
    </location>
</feature>
<dbReference type="EMBL" id="BAABDO010000026">
    <property type="protein sequence ID" value="GAA4138191.1"/>
    <property type="molecule type" value="Genomic_DNA"/>
</dbReference>
<protein>
    <submittedName>
        <fullName evidence="5">TetR family transcriptional regulator</fullName>
    </submittedName>
</protein>
<gene>
    <name evidence="5" type="ORF">GCM10022416_23350</name>
</gene>
<dbReference type="Proteomes" id="UP001500266">
    <property type="component" value="Unassembled WGS sequence"/>
</dbReference>
<reference evidence="6" key="1">
    <citation type="journal article" date="2019" name="Int. J. Syst. Evol. Microbiol.">
        <title>The Global Catalogue of Microorganisms (GCM) 10K type strain sequencing project: providing services to taxonomists for standard genome sequencing and annotation.</title>
        <authorList>
            <consortium name="The Broad Institute Genomics Platform"/>
            <consortium name="The Broad Institute Genome Sequencing Center for Infectious Disease"/>
            <person name="Wu L."/>
            <person name="Ma J."/>
        </authorList>
    </citation>
    <scope>NUCLEOTIDE SEQUENCE [LARGE SCALE GENOMIC DNA]</scope>
    <source>
        <strain evidence="6">JCM 17316</strain>
    </source>
</reference>
<feature type="DNA-binding region" description="H-T-H motif" evidence="2">
    <location>
        <begin position="55"/>
        <end position="74"/>
    </location>
</feature>
<accession>A0ABP7YLP8</accession>
<dbReference type="InterPro" id="IPR009057">
    <property type="entry name" value="Homeodomain-like_sf"/>
</dbReference>
<sequence length="218" mass="23574">MIDTAFGTPGEDETDRGGAAPPGGASRRYTREQTRAALLDAAQRLWAERGVHNASLDEVAAAAGLTKGAVYSNFAGKSDLLLTLLERYTAEGFGVEVHAELCDASRPAGERFERAGRAYARRISGEHARMLALLLVEFWLYGMRDYAAGWRVAEWYAARRAHLAAHLDEVEGITPDDRAALAVALDAGLALQHLLDPERVPAELYATGMRLLLGPALS</sequence>
<dbReference type="Pfam" id="PF00440">
    <property type="entry name" value="TetR_N"/>
    <property type="match status" value="1"/>
</dbReference>
<comment type="caution">
    <text evidence="5">The sequence shown here is derived from an EMBL/GenBank/DDBJ whole genome shotgun (WGS) entry which is preliminary data.</text>
</comment>
<dbReference type="SUPFAM" id="SSF46689">
    <property type="entry name" value="Homeodomain-like"/>
    <property type="match status" value="1"/>
</dbReference>
<feature type="domain" description="HTH tetR-type" evidence="4">
    <location>
        <begin position="32"/>
        <end position="92"/>
    </location>
</feature>
<evidence type="ECO:0000256" key="2">
    <source>
        <dbReference type="PROSITE-ProRule" id="PRU00335"/>
    </source>
</evidence>
<dbReference type="PRINTS" id="PR00455">
    <property type="entry name" value="HTHTETR"/>
</dbReference>
<dbReference type="RefSeq" id="WP_345020375.1">
    <property type="nucleotide sequence ID" value="NZ_BAABDO010000026.1"/>
</dbReference>
<evidence type="ECO:0000313" key="6">
    <source>
        <dbReference type="Proteomes" id="UP001500266"/>
    </source>
</evidence>
<proteinExistence type="predicted"/>
<evidence type="ECO:0000313" key="5">
    <source>
        <dbReference type="EMBL" id="GAA4138191.1"/>
    </source>
</evidence>
<dbReference type="PANTHER" id="PTHR30055:SF209">
    <property type="entry name" value="POSSIBLE TRANSCRIPTIONAL REGULATORY PROTEIN (PROBABLY TETR-FAMILY)"/>
    <property type="match status" value="1"/>
</dbReference>
<organism evidence="5 6">
    <name type="scientific">Actinomadura keratinilytica</name>
    <dbReference type="NCBI Taxonomy" id="547461"/>
    <lineage>
        <taxon>Bacteria</taxon>
        <taxon>Bacillati</taxon>
        <taxon>Actinomycetota</taxon>
        <taxon>Actinomycetes</taxon>
        <taxon>Streptosporangiales</taxon>
        <taxon>Thermomonosporaceae</taxon>
        <taxon>Actinomadura</taxon>
    </lineage>
</organism>
<dbReference type="InterPro" id="IPR036271">
    <property type="entry name" value="Tet_transcr_reg_TetR-rel_C_sf"/>
</dbReference>
<evidence type="ECO:0000259" key="4">
    <source>
        <dbReference type="PROSITE" id="PS50977"/>
    </source>
</evidence>
<keyword evidence="1 2" id="KW-0238">DNA-binding</keyword>
<dbReference type="SUPFAM" id="SSF48498">
    <property type="entry name" value="Tetracyclin repressor-like, C-terminal domain"/>
    <property type="match status" value="1"/>
</dbReference>
<dbReference type="InterPro" id="IPR050109">
    <property type="entry name" value="HTH-type_TetR-like_transc_reg"/>
</dbReference>
<name>A0ABP7YLP8_9ACTN</name>
<dbReference type="PANTHER" id="PTHR30055">
    <property type="entry name" value="HTH-TYPE TRANSCRIPTIONAL REGULATOR RUTR"/>
    <property type="match status" value="1"/>
</dbReference>
<evidence type="ECO:0000256" key="1">
    <source>
        <dbReference type="ARBA" id="ARBA00023125"/>
    </source>
</evidence>
<keyword evidence="6" id="KW-1185">Reference proteome</keyword>
<dbReference type="InterPro" id="IPR001647">
    <property type="entry name" value="HTH_TetR"/>
</dbReference>
<dbReference type="Gene3D" id="1.10.357.10">
    <property type="entry name" value="Tetracycline Repressor, domain 2"/>
    <property type="match status" value="1"/>
</dbReference>
<evidence type="ECO:0000256" key="3">
    <source>
        <dbReference type="SAM" id="MobiDB-lite"/>
    </source>
</evidence>
<dbReference type="PROSITE" id="PS50977">
    <property type="entry name" value="HTH_TETR_2"/>
    <property type="match status" value="1"/>
</dbReference>